<dbReference type="PANTHER" id="PTHR30136:SF35">
    <property type="entry name" value="HTH-TYPE TRANSCRIPTIONAL REGULATOR RV1719"/>
    <property type="match status" value="1"/>
</dbReference>
<reference evidence="9" key="1">
    <citation type="journal article" date="2014" name="Int. J. Syst. Evol. Microbiol.">
        <title>Complete genome sequence of Corynebacterium casei LMG S-19264T (=DSM 44701T), isolated from a smear-ripened cheese.</title>
        <authorList>
            <consortium name="US DOE Joint Genome Institute (JGI-PGF)"/>
            <person name="Walter F."/>
            <person name="Albersmeier A."/>
            <person name="Kalinowski J."/>
            <person name="Ruckert C."/>
        </authorList>
    </citation>
    <scope>NUCLEOTIDE SEQUENCE</scope>
    <source>
        <strain evidence="9">NBRC 112290</strain>
    </source>
</reference>
<dbReference type="GO" id="GO:0006071">
    <property type="term" value="P:glycerol metabolic process"/>
    <property type="evidence" value="ECO:0007669"/>
    <property type="project" value="UniProtKB-KW"/>
</dbReference>
<dbReference type="InterPro" id="IPR014757">
    <property type="entry name" value="Tscrpt_reg_IclR_C"/>
</dbReference>
<dbReference type="AlphaFoldDB" id="A0AA37UWB6"/>
<keyword evidence="10" id="KW-1185">Reference proteome</keyword>
<dbReference type="GO" id="GO:0003700">
    <property type="term" value="F:DNA-binding transcription factor activity"/>
    <property type="evidence" value="ECO:0007669"/>
    <property type="project" value="TreeGrafter"/>
</dbReference>
<dbReference type="GO" id="GO:0003677">
    <property type="term" value="F:DNA binding"/>
    <property type="evidence" value="ECO:0007669"/>
    <property type="project" value="UniProtKB-KW"/>
</dbReference>
<dbReference type="SUPFAM" id="SSF55781">
    <property type="entry name" value="GAF domain-like"/>
    <property type="match status" value="1"/>
</dbReference>
<evidence type="ECO:0000259" key="8">
    <source>
        <dbReference type="PROSITE" id="PS51078"/>
    </source>
</evidence>
<dbReference type="PROSITE" id="PS51078">
    <property type="entry name" value="ICLR_ED"/>
    <property type="match status" value="1"/>
</dbReference>
<gene>
    <name evidence="9" type="ORF">GCM10025875_02840</name>
</gene>
<dbReference type="SMART" id="SM00346">
    <property type="entry name" value="HTH_ICLR"/>
    <property type="match status" value="1"/>
</dbReference>
<evidence type="ECO:0000256" key="6">
    <source>
        <dbReference type="ARBA" id="ARBA00070406"/>
    </source>
</evidence>
<dbReference type="PANTHER" id="PTHR30136">
    <property type="entry name" value="HELIX-TURN-HELIX TRANSCRIPTIONAL REGULATOR, ICLR FAMILY"/>
    <property type="match status" value="1"/>
</dbReference>
<dbReference type="InterPro" id="IPR029016">
    <property type="entry name" value="GAF-like_dom_sf"/>
</dbReference>
<comment type="function">
    <text evidence="5">May be an activator protein for the gylABX operon.</text>
</comment>
<name>A0AA37UWB6_9MICO</name>
<organism evidence="9 10">
    <name type="scientific">Litorihabitans aurantiacus</name>
    <dbReference type="NCBI Taxonomy" id="1930061"/>
    <lineage>
        <taxon>Bacteria</taxon>
        <taxon>Bacillati</taxon>
        <taxon>Actinomycetota</taxon>
        <taxon>Actinomycetes</taxon>
        <taxon>Micrococcales</taxon>
        <taxon>Beutenbergiaceae</taxon>
        <taxon>Litorihabitans</taxon>
    </lineage>
</organism>
<dbReference type="Gene3D" id="1.10.10.10">
    <property type="entry name" value="Winged helix-like DNA-binding domain superfamily/Winged helix DNA-binding domain"/>
    <property type="match status" value="1"/>
</dbReference>
<evidence type="ECO:0000256" key="3">
    <source>
        <dbReference type="ARBA" id="ARBA00023125"/>
    </source>
</evidence>
<evidence type="ECO:0000256" key="2">
    <source>
        <dbReference type="ARBA" id="ARBA00023015"/>
    </source>
</evidence>
<evidence type="ECO:0000313" key="10">
    <source>
        <dbReference type="Proteomes" id="UP001157161"/>
    </source>
</evidence>
<feature type="domain" description="IclR-ED" evidence="8">
    <location>
        <begin position="71"/>
        <end position="248"/>
    </location>
</feature>
<dbReference type="InterPro" id="IPR005471">
    <property type="entry name" value="Tscrpt_reg_IclR_N"/>
</dbReference>
<dbReference type="InterPro" id="IPR036388">
    <property type="entry name" value="WH-like_DNA-bd_sf"/>
</dbReference>
<accession>A0AA37UWB6</accession>
<dbReference type="Proteomes" id="UP001157161">
    <property type="component" value="Unassembled WGS sequence"/>
</dbReference>
<dbReference type="InterPro" id="IPR036390">
    <property type="entry name" value="WH_DNA-bd_sf"/>
</dbReference>
<dbReference type="FunFam" id="1.10.10.10:FF:000056">
    <property type="entry name" value="IclR family transcriptional regulator"/>
    <property type="match status" value="1"/>
</dbReference>
<protein>
    <recommendedName>
        <fullName evidence="6">Glycerol operon regulatory protein</fullName>
    </recommendedName>
</protein>
<evidence type="ECO:0000313" key="9">
    <source>
        <dbReference type="EMBL" id="GMA30292.1"/>
    </source>
</evidence>
<feature type="domain" description="HTH iclR-type" evidence="7">
    <location>
        <begin position="7"/>
        <end position="70"/>
    </location>
</feature>
<reference evidence="9" key="2">
    <citation type="submission" date="2023-02" db="EMBL/GenBank/DDBJ databases">
        <authorList>
            <person name="Sun Q."/>
            <person name="Mori K."/>
        </authorList>
    </citation>
    <scope>NUCLEOTIDE SEQUENCE</scope>
    <source>
        <strain evidence="9">NBRC 112290</strain>
    </source>
</reference>
<sequence>MTEASPVESIDRALLALTELAAAGADGLSLAVLADRVGVHKTTLHRALTALRFRGFVAQDPDGGAYRLGATALTLGDGYLAEQSLASALHPALVAISRELGELVHLGTLVGTHVVYLDKVEPERPLRVWSAVGRRMPAATTALGRALLAGRAPTRESLDSYLDPGADPDARGRTWDAVAAARTTGYAQEREENEPGIACVAVALLRGANAVAAVSVTVPAERLDGERLPAVVATVRRVLGELAPPASCSRRLTSRRPSARGRATR</sequence>
<dbReference type="SUPFAM" id="SSF46785">
    <property type="entry name" value="Winged helix' DNA-binding domain"/>
    <property type="match status" value="1"/>
</dbReference>
<dbReference type="Gene3D" id="3.30.450.40">
    <property type="match status" value="1"/>
</dbReference>
<dbReference type="Pfam" id="PF09339">
    <property type="entry name" value="HTH_IclR"/>
    <property type="match status" value="1"/>
</dbReference>
<dbReference type="PROSITE" id="PS51077">
    <property type="entry name" value="HTH_ICLR"/>
    <property type="match status" value="1"/>
</dbReference>
<dbReference type="Pfam" id="PF01614">
    <property type="entry name" value="IclR_C"/>
    <property type="match status" value="1"/>
</dbReference>
<keyword evidence="2" id="KW-0805">Transcription regulation</keyword>
<keyword evidence="4" id="KW-0804">Transcription</keyword>
<keyword evidence="3" id="KW-0238">DNA-binding</keyword>
<dbReference type="EMBL" id="BSUM01000001">
    <property type="protein sequence ID" value="GMA30292.1"/>
    <property type="molecule type" value="Genomic_DNA"/>
</dbReference>
<proteinExistence type="predicted"/>
<dbReference type="InterPro" id="IPR050707">
    <property type="entry name" value="HTH_MetabolicPath_Reg"/>
</dbReference>
<dbReference type="GO" id="GO:0045892">
    <property type="term" value="P:negative regulation of DNA-templated transcription"/>
    <property type="evidence" value="ECO:0007669"/>
    <property type="project" value="TreeGrafter"/>
</dbReference>
<evidence type="ECO:0000256" key="5">
    <source>
        <dbReference type="ARBA" id="ARBA00058938"/>
    </source>
</evidence>
<dbReference type="RefSeq" id="WP_284248852.1">
    <property type="nucleotide sequence ID" value="NZ_BSUM01000001.1"/>
</dbReference>
<comment type="caution">
    <text evidence="9">The sequence shown here is derived from an EMBL/GenBank/DDBJ whole genome shotgun (WGS) entry which is preliminary data.</text>
</comment>
<keyword evidence="1" id="KW-0319">Glycerol metabolism</keyword>
<evidence type="ECO:0000256" key="1">
    <source>
        <dbReference type="ARBA" id="ARBA00022798"/>
    </source>
</evidence>
<evidence type="ECO:0000259" key="7">
    <source>
        <dbReference type="PROSITE" id="PS51077"/>
    </source>
</evidence>
<evidence type="ECO:0000256" key="4">
    <source>
        <dbReference type="ARBA" id="ARBA00023163"/>
    </source>
</evidence>